<protein>
    <submittedName>
        <fullName evidence="2">DUF6760 family protein</fullName>
    </submittedName>
</protein>
<dbReference type="RefSeq" id="WP_378972607.1">
    <property type="nucleotide sequence ID" value="NZ_JBHTBJ010000020.1"/>
</dbReference>
<dbReference type="InterPro" id="IPR046648">
    <property type="entry name" value="DUF6760"/>
</dbReference>
<organism evidence="2 3">
    <name type="scientific">Paractinoplanes rhizophilus</name>
    <dbReference type="NCBI Taxonomy" id="1416877"/>
    <lineage>
        <taxon>Bacteria</taxon>
        <taxon>Bacillati</taxon>
        <taxon>Actinomycetota</taxon>
        <taxon>Actinomycetes</taxon>
        <taxon>Micromonosporales</taxon>
        <taxon>Micromonosporaceae</taxon>
        <taxon>Paractinoplanes</taxon>
    </lineage>
</organism>
<reference evidence="3" key="1">
    <citation type="journal article" date="2019" name="Int. J. Syst. Evol. Microbiol.">
        <title>The Global Catalogue of Microorganisms (GCM) 10K type strain sequencing project: providing services to taxonomists for standard genome sequencing and annotation.</title>
        <authorList>
            <consortium name="The Broad Institute Genomics Platform"/>
            <consortium name="The Broad Institute Genome Sequencing Center for Infectious Disease"/>
            <person name="Wu L."/>
            <person name="Ma J."/>
        </authorList>
    </citation>
    <scope>NUCLEOTIDE SEQUENCE [LARGE SCALE GENOMIC DNA]</scope>
    <source>
        <strain evidence="3">XZYJT-10</strain>
    </source>
</reference>
<evidence type="ECO:0000313" key="3">
    <source>
        <dbReference type="Proteomes" id="UP001596548"/>
    </source>
</evidence>
<dbReference type="Pfam" id="PF20546">
    <property type="entry name" value="DUF6760"/>
    <property type="match status" value="1"/>
</dbReference>
<sequence length="61" mass="6922">MGGGGLGHYAHDEIWQEIAFLAYHLHWDLDRLLDLEHGDRIRLLREVGGLNERAWQGVTGG</sequence>
<gene>
    <name evidence="2" type="ORF">ACFQS1_24905</name>
</gene>
<evidence type="ECO:0000313" key="2">
    <source>
        <dbReference type="EMBL" id="MFC7277246.1"/>
    </source>
</evidence>
<proteinExistence type="predicted"/>
<accession>A0ABW2HWY2</accession>
<feature type="domain" description="DUF6760" evidence="1">
    <location>
        <begin position="9"/>
        <end position="57"/>
    </location>
</feature>
<comment type="caution">
    <text evidence="2">The sequence shown here is derived from an EMBL/GenBank/DDBJ whole genome shotgun (WGS) entry which is preliminary data.</text>
</comment>
<keyword evidence="3" id="KW-1185">Reference proteome</keyword>
<name>A0ABW2HWY2_9ACTN</name>
<evidence type="ECO:0000259" key="1">
    <source>
        <dbReference type="Pfam" id="PF20546"/>
    </source>
</evidence>
<dbReference type="EMBL" id="JBHTBJ010000020">
    <property type="protein sequence ID" value="MFC7277246.1"/>
    <property type="molecule type" value="Genomic_DNA"/>
</dbReference>
<dbReference type="Proteomes" id="UP001596548">
    <property type="component" value="Unassembled WGS sequence"/>
</dbReference>